<gene>
    <name evidence="1" type="ORF">RFULGI_LOCUS17906</name>
</gene>
<protein>
    <submittedName>
        <fullName evidence="1">1999_t:CDS:1</fullName>
    </submittedName>
</protein>
<feature type="non-terminal residue" evidence="1">
    <location>
        <position position="1"/>
    </location>
</feature>
<name>A0A9N9K0V8_9GLOM</name>
<dbReference type="OrthoDB" id="1882547at2759"/>
<proteinExistence type="predicted"/>
<accession>A0A9N9K0V8</accession>
<evidence type="ECO:0000313" key="1">
    <source>
        <dbReference type="EMBL" id="CAG8802698.1"/>
    </source>
</evidence>
<reference evidence="1" key="1">
    <citation type="submission" date="2021-06" db="EMBL/GenBank/DDBJ databases">
        <authorList>
            <person name="Kallberg Y."/>
            <person name="Tangrot J."/>
            <person name="Rosling A."/>
        </authorList>
    </citation>
    <scope>NUCLEOTIDE SEQUENCE</scope>
    <source>
        <strain evidence="1">IN212</strain>
    </source>
</reference>
<sequence length="70" mass="8030">DCAKRIINDLGGPGSFIGVHIRTGDGIFKSKRYHNINNIFDQISNYSKNHNFTKNRLRKSLPKNILKCLE</sequence>
<dbReference type="Proteomes" id="UP000789396">
    <property type="component" value="Unassembled WGS sequence"/>
</dbReference>
<feature type="non-terminal residue" evidence="1">
    <location>
        <position position="70"/>
    </location>
</feature>
<evidence type="ECO:0000313" key="2">
    <source>
        <dbReference type="Proteomes" id="UP000789396"/>
    </source>
</evidence>
<organism evidence="1 2">
    <name type="scientific">Racocetra fulgida</name>
    <dbReference type="NCBI Taxonomy" id="60492"/>
    <lineage>
        <taxon>Eukaryota</taxon>
        <taxon>Fungi</taxon>
        <taxon>Fungi incertae sedis</taxon>
        <taxon>Mucoromycota</taxon>
        <taxon>Glomeromycotina</taxon>
        <taxon>Glomeromycetes</taxon>
        <taxon>Diversisporales</taxon>
        <taxon>Gigasporaceae</taxon>
        <taxon>Racocetra</taxon>
    </lineage>
</organism>
<dbReference type="EMBL" id="CAJVPZ010073998">
    <property type="protein sequence ID" value="CAG8802698.1"/>
    <property type="molecule type" value="Genomic_DNA"/>
</dbReference>
<keyword evidence="2" id="KW-1185">Reference proteome</keyword>
<dbReference type="AlphaFoldDB" id="A0A9N9K0V8"/>
<comment type="caution">
    <text evidence="1">The sequence shown here is derived from an EMBL/GenBank/DDBJ whole genome shotgun (WGS) entry which is preliminary data.</text>
</comment>